<feature type="chain" id="PRO_5041061599" evidence="1">
    <location>
        <begin position="20"/>
        <end position="113"/>
    </location>
</feature>
<keyword evidence="1" id="KW-0732">Signal</keyword>
<feature type="signal peptide" evidence="1">
    <location>
        <begin position="1"/>
        <end position="19"/>
    </location>
</feature>
<sequence length="113" mass="12062">MFPTMKLFALVLAIPAVLAAPATETRAAGKQVLACACANAAGQTKLDGYCQYIAGGHVNLDGQSYCFPGATWSEYMDTRFTADFCPGYYPGFPKPVCKTVTVCPTIGDYQDIC</sequence>
<evidence type="ECO:0000256" key="1">
    <source>
        <dbReference type="SAM" id="SignalP"/>
    </source>
</evidence>
<evidence type="ECO:0000313" key="3">
    <source>
        <dbReference type="EMBL" id="VIO56136.1"/>
    </source>
</evidence>
<organism evidence="2 4">
    <name type="scientific">Gibberella zeae</name>
    <name type="common">Wheat head blight fungus</name>
    <name type="synonym">Fusarium graminearum</name>
    <dbReference type="NCBI Taxonomy" id="5518"/>
    <lineage>
        <taxon>Eukaryota</taxon>
        <taxon>Fungi</taxon>
        <taxon>Dikarya</taxon>
        <taxon>Ascomycota</taxon>
        <taxon>Pezizomycotina</taxon>
        <taxon>Sordariomycetes</taxon>
        <taxon>Hypocreomycetidae</taxon>
        <taxon>Hypocreales</taxon>
        <taxon>Nectriaceae</taxon>
        <taxon>Fusarium</taxon>
    </lineage>
</organism>
<evidence type="ECO:0000313" key="4">
    <source>
        <dbReference type="Proteomes" id="UP000746612"/>
    </source>
</evidence>
<dbReference type="EMBL" id="CAJPIJ010000117">
    <property type="protein sequence ID" value="CAG1980276.1"/>
    <property type="molecule type" value="Genomic_DNA"/>
</dbReference>
<reference evidence="2" key="2">
    <citation type="submission" date="2021-03" db="EMBL/GenBank/DDBJ databases">
        <authorList>
            <person name="Alouane T."/>
            <person name="Langin T."/>
            <person name="Bonhomme L."/>
        </authorList>
    </citation>
    <scope>NUCLEOTIDE SEQUENCE</scope>
    <source>
        <strain evidence="2">MDC_Fg202</strain>
    </source>
</reference>
<dbReference type="AlphaFoldDB" id="A0A2H3GWI8"/>
<dbReference type="Proteomes" id="UP000746612">
    <property type="component" value="Unassembled WGS sequence"/>
</dbReference>
<name>A0A2H3GWI8_GIBZA</name>
<evidence type="ECO:0000313" key="2">
    <source>
        <dbReference type="EMBL" id="CAG1980276.1"/>
    </source>
</evidence>
<reference evidence="3" key="1">
    <citation type="submission" date="2019-04" db="EMBL/GenBank/DDBJ databases">
        <authorList>
            <person name="Melise S."/>
            <person name="Noan J."/>
            <person name="Okalmin O."/>
        </authorList>
    </citation>
    <scope>NUCLEOTIDE SEQUENCE</scope>
    <source>
        <strain evidence="3">FN9</strain>
    </source>
</reference>
<gene>
    <name evidence="3" type="ORF">FUG_LOCUS202773</name>
    <name evidence="2" type="ORF">MDCFG202_LOCUS202119</name>
</gene>
<accession>A0A2H3GWI8</accession>
<proteinExistence type="predicted"/>
<protein>
    <submittedName>
        <fullName evidence="2">Uncharacterized protein</fullName>
    </submittedName>
</protein>
<dbReference type="EMBL" id="CAAKMV010000123">
    <property type="protein sequence ID" value="VIO56136.1"/>
    <property type="molecule type" value="Genomic_DNA"/>
</dbReference>